<keyword evidence="6 11" id="KW-0106">Calcium</keyword>
<dbReference type="EMBL" id="OU900100">
    <property type="protein sequence ID" value="CAG9863867.1"/>
    <property type="molecule type" value="Genomic_DNA"/>
</dbReference>
<feature type="domain" description="Cadherin" evidence="14">
    <location>
        <begin position="792"/>
        <end position="911"/>
    </location>
</feature>
<dbReference type="FunFam" id="2.60.40.60:FF:000020">
    <property type="entry name" value="Dachsous cadherin-related 1b"/>
    <property type="match status" value="2"/>
</dbReference>
<keyword evidence="7" id="KW-0130">Cell adhesion</keyword>
<accession>A0A9N9TSK8</accession>
<dbReference type="PANTHER" id="PTHR24025">
    <property type="entry name" value="DESMOGLEIN FAMILY MEMBER"/>
    <property type="match status" value="1"/>
</dbReference>
<dbReference type="SMART" id="SM00112">
    <property type="entry name" value="CA"/>
    <property type="match status" value="14"/>
</dbReference>
<keyword evidence="2" id="KW-1003">Cell membrane</keyword>
<comment type="subcellular location">
    <subcellularLocation>
        <location evidence="1">Cell membrane</location>
        <topology evidence="1">Single-pass type I membrane protein</topology>
    </subcellularLocation>
</comment>
<dbReference type="Proteomes" id="UP001153712">
    <property type="component" value="Chromosome 7"/>
</dbReference>
<dbReference type="CDD" id="cd11304">
    <property type="entry name" value="Cadherin_repeat"/>
    <property type="match status" value="14"/>
</dbReference>
<dbReference type="PROSITE" id="PS00232">
    <property type="entry name" value="CADHERIN_1"/>
    <property type="match status" value="6"/>
</dbReference>
<feature type="domain" description="Cadherin" evidence="14">
    <location>
        <begin position="241"/>
        <end position="354"/>
    </location>
</feature>
<feature type="domain" description="Cadherin" evidence="14">
    <location>
        <begin position="584"/>
        <end position="687"/>
    </location>
</feature>
<name>A0A9N9TSK8_PHYSR</name>
<organism evidence="15 16">
    <name type="scientific">Phyllotreta striolata</name>
    <name type="common">Striped flea beetle</name>
    <name type="synonym">Crioceris striolata</name>
    <dbReference type="NCBI Taxonomy" id="444603"/>
    <lineage>
        <taxon>Eukaryota</taxon>
        <taxon>Metazoa</taxon>
        <taxon>Ecdysozoa</taxon>
        <taxon>Arthropoda</taxon>
        <taxon>Hexapoda</taxon>
        <taxon>Insecta</taxon>
        <taxon>Pterygota</taxon>
        <taxon>Neoptera</taxon>
        <taxon>Endopterygota</taxon>
        <taxon>Coleoptera</taxon>
        <taxon>Polyphaga</taxon>
        <taxon>Cucujiformia</taxon>
        <taxon>Chrysomeloidea</taxon>
        <taxon>Chrysomelidae</taxon>
        <taxon>Galerucinae</taxon>
        <taxon>Alticini</taxon>
        <taxon>Phyllotreta</taxon>
    </lineage>
</organism>
<sequence>MKSFLLAFLLAVALEGCTANLPPIFTMDMNNLVLPETIPIESDIFTLQGTDPENSPVYFGIEGTDMLKVNRTTGVVTVVKPLDYETNSTLNIIVSIEDEVEGGKGKNNIVRIPITVIISDENDNPPEFIRAPYEITVNEDAAPGAKVFSGIMVVDKDTVGSYIEVECINSRADPDACEIFDVEALNSEQHSYSGAITLHRKLDYNEKDTYYFSLKASDGELTSTTNVTIHVGDVQNKPPYFVGNLTAEIKEDAPINTLIMTIHAEDGDRGNPREIFYELQNNLMDYVLLDSVSGELRTARPIDKESIDNPEGILKFAVKAYELINGIKASDPSTFASAEITVKVLDVNDEPPKFNKREYSVEIPENIEVGSALPGLDMTVSDPDEGNNAAFSLELNDISEVFSIEPKTTIGSTPVTIRVANSSLDYEDFNQRKFIILVVARELYTKQRLSSTATVTVTVQDVNDNAPRFDQESYSATISEMSAPGTLVTAVVASDRDGGKFGENGIVYTLAGNGAEKFSINNRTGAVTVADCYQAGTTFCLDYETKPEYRLQLSAIDDDGKGQTTAVPLTVHLTDSNDNAPVFNQPFYRAFINEGSVKFQPELIVEATDSDRTSRVSYSIIAGNNDGLFSIIPSTGVIRINNNRGLDISNETDNVVSLTVMASDGQFTTTAVVNITVLDINNNAPIFTKRYYVETVEESLPIGASVLQLQATDADNGENSAVEYFLAKGAYDDFKIDNTTGVISVAQKLDYDRRNTYNIEAIAVDHGEPSLTGAANVTITVINVNDKMPYFVPATQKIEILEDVPVGTVIYTLIALDPDVNSSEALNFAATEPLTALDKHGNEVSDDRFKDFFSIDKNTGQVSVANPLLRDVAAEVRITVLVTDITATNVQQGEGLLKITIGDVNDSPPTFLPPWTKENPVYHLELKEEQPVGTIVATYKAIDEDSDIAGYIIHPKSEHFEINNGTGIVQIKNKIDYEQIKSLNFTIMAFDTGHPQLNATATVLVTVVNINDNSPAFVEREYKASIDENSSNGSFVAAVKAVDKDAGKFGQVGYYLTGEHSEHFAIDNATGYISVANSRFFDRETINETVIQVVAQDDAPGNLRRSASAPVHIAINDINDNRPIFAQNEYNVSVMENVRLNPPMPLIQVNATDEDSGVNGNIHYSIVAGNDNDVFLLGVETGILYPHKSLLGQTRNFHLSVEARDGAGNGQLFDRAAINVHVLNVNEHKPEFIMPALPNATVEVLENAATENYLVMTVKATDRDEHENGRITYHLKLEDENVQETAEFSIDSNTGELRTRKMLDREFQPKYQLVLVARDHGSPKWYETIRYLTVLLVDENDNRPEFPGSKSTNPYHFYVSENNDKDMLIGQVKALDRDEGNHAKVYYYIIAGNEDSSFYLDRSGGGVYANRSFDREEKDEYDLLVIATNDPNYIPPADQSEIDEEDRSVARVIVTISDLNDNPPKFEQSLYYSAVNAMANINDFIINVTAADPDFGVNGSVTYYIRASNLYKFNSNRSSGSVIPSPFNISDRGEVFTATYLAENNQHRFAIDVIARENAFPERQASTRIYVWIFEPEQLIRVILSRPKEEVIKEKDEILAELSNATQSLVIIDKIRYHIDDNGIKNEDWSDLYILVVNPKSQSILPVPEVLKIIDSKYDFLKDYYAGFAIENVLPAFVTEKAETFDVSLVVLTALLVVLVVGILTFLIVCLCLRHWVLSPSDLKKKDALIKKAIIDDLNTTENPLWIEQKLKIYEEQELTMQVFSEPEQNLANRRNSDDYINEDNAYATIQHPNRRSSSHLATMSLGEDLADYATLPGQRHNINESNNSSLRGGSNYYEAAMGFQGSTFQVPERLNAEYSPYGVKYEGSELTINKDHQPDYVAELI</sequence>
<feature type="domain" description="Cadherin" evidence="14">
    <location>
        <begin position="129"/>
        <end position="241"/>
    </location>
</feature>
<evidence type="ECO:0000256" key="11">
    <source>
        <dbReference type="PROSITE-ProRule" id="PRU00043"/>
    </source>
</evidence>
<dbReference type="GO" id="GO:0008104">
    <property type="term" value="P:intracellular protein localization"/>
    <property type="evidence" value="ECO:0007669"/>
    <property type="project" value="UniProtKB-ARBA"/>
</dbReference>
<keyword evidence="9 12" id="KW-0472">Membrane</keyword>
<feature type="domain" description="Cadherin" evidence="14">
    <location>
        <begin position="688"/>
        <end position="791"/>
    </location>
</feature>
<dbReference type="FunFam" id="2.60.40.60:FF:000266">
    <property type="entry name" value="Cadherin 23"/>
    <property type="match status" value="1"/>
</dbReference>
<evidence type="ECO:0000256" key="4">
    <source>
        <dbReference type="ARBA" id="ARBA00022729"/>
    </source>
</evidence>
<dbReference type="InterPro" id="IPR015919">
    <property type="entry name" value="Cadherin-like_sf"/>
</dbReference>
<dbReference type="Gene3D" id="2.60.40.60">
    <property type="entry name" value="Cadherins"/>
    <property type="match status" value="14"/>
</dbReference>
<proteinExistence type="predicted"/>
<evidence type="ECO:0000313" key="16">
    <source>
        <dbReference type="Proteomes" id="UP001153712"/>
    </source>
</evidence>
<feature type="domain" description="Cadherin" evidence="14">
    <location>
        <begin position="1236"/>
        <end position="1346"/>
    </location>
</feature>
<evidence type="ECO:0000256" key="12">
    <source>
        <dbReference type="SAM" id="Phobius"/>
    </source>
</evidence>
<dbReference type="GO" id="GO:0005509">
    <property type="term" value="F:calcium ion binding"/>
    <property type="evidence" value="ECO:0007669"/>
    <property type="project" value="UniProtKB-UniRule"/>
</dbReference>
<evidence type="ECO:0000256" key="1">
    <source>
        <dbReference type="ARBA" id="ARBA00004251"/>
    </source>
</evidence>
<feature type="signal peptide" evidence="13">
    <location>
        <begin position="1"/>
        <end position="19"/>
    </location>
</feature>
<feature type="transmembrane region" description="Helical" evidence="12">
    <location>
        <begin position="1689"/>
        <end position="1717"/>
    </location>
</feature>
<evidence type="ECO:0000256" key="10">
    <source>
        <dbReference type="ARBA" id="ARBA00059331"/>
    </source>
</evidence>
<dbReference type="InterPro" id="IPR002126">
    <property type="entry name" value="Cadherin-like_dom"/>
</dbReference>
<evidence type="ECO:0000256" key="8">
    <source>
        <dbReference type="ARBA" id="ARBA00022989"/>
    </source>
</evidence>
<comment type="function">
    <text evidence="10">Cadherins are calcium-dependent cell adhesion proteins. They preferentially interact with themselves in a homophilic manner in connecting cells.</text>
</comment>
<dbReference type="GO" id="GO:0005886">
    <property type="term" value="C:plasma membrane"/>
    <property type="evidence" value="ECO:0007669"/>
    <property type="project" value="UniProtKB-SubCell"/>
</dbReference>
<dbReference type="FunFam" id="2.60.40.60:FF:000092">
    <property type="entry name" value="Protocadherin 8"/>
    <property type="match status" value="2"/>
</dbReference>
<gene>
    <name evidence="15" type="ORF">PHYEVI_LOCUS10145</name>
</gene>
<dbReference type="SUPFAM" id="SSF49313">
    <property type="entry name" value="Cadherin-like"/>
    <property type="match status" value="14"/>
</dbReference>
<feature type="domain" description="Cadherin" evidence="14">
    <location>
        <begin position="1126"/>
        <end position="1232"/>
    </location>
</feature>
<dbReference type="FunFam" id="2.60.40.60:FF:000033">
    <property type="entry name" value="FAT atypical cadherin 1"/>
    <property type="match status" value="1"/>
</dbReference>
<dbReference type="PRINTS" id="PR00205">
    <property type="entry name" value="CADHERIN"/>
</dbReference>
<feature type="domain" description="Cadherin" evidence="14">
    <location>
        <begin position="1018"/>
        <end position="1125"/>
    </location>
</feature>
<dbReference type="FunFam" id="2.60.40.60:FF:000378">
    <property type="entry name" value="Cadherin-87A"/>
    <property type="match status" value="1"/>
</dbReference>
<keyword evidence="5" id="KW-0677">Repeat</keyword>
<feature type="domain" description="Cadherin" evidence="14">
    <location>
        <begin position="1467"/>
        <end position="1589"/>
    </location>
</feature>
<dbReference type="InterPro" id="IPR020894">
    <property type="entry name" value="Cadherin_CS"/>
</dbReference>
<keyword evidence="4 13" id="KW-0732">Signal</keyword>
<evidence type="ECO:0000256" key="9">
    <source>
        <dbReference type="ARBA" id="ARBA00023136"/>
    </source>
</evidence>
<feature type="chain" id="PRO_5040168091" description="Cadherin domain-containing protein" evidence="13">
    <location>
        <begin position="20"/>
        <end position="1886"/>
    </location>
</feature>
<keyword evidence="3 12" id="KW-0812">Transmembrane</keyword>
<evidence type="ECO:0000259" key="14">
    <source>
        <dbReference type="PROSITE" id="PS50268"/>
    </source>
</evidence>
<dbReference type="PROSITE" id="PS50268">
    <property type="entry name" value="CADHERIN_2"/>
    <property type="match status" value="14"/>
</dbReference>
<dbReference type="GO" id="GO:0007156">
    <property type="term" value="P:homophilic cell adhesion via plasma membrane adhesion molecules"/>
    <property type="evidence" value="ECO:0007669"/>
    <property type="project" value="InterPro"/>
</dbReference>
<evidence type="ECO:0000256" key="7">
    <source>
        <dbReference type="ARBA" id="ARBA00022889"/>
    </source>
</evidence>
<feature type="domain" description="Cadherin" evidence="14">
    <location>
        <begin position="26"/>
        <end position="128"/>
    </location>
</feature>
<evidence type="ECO:0000256" key="3">
    <source>
        <dbReference type="ARBA" id="ARBA00022692"/>
    </source>
</evidence>
<feature type="domain" description="Cadherin" evidence="14">
    <location>
        <begin position="355"/>
        <end position="469"/>
    </location>
</feature>
<dbReference type="GO" id="GO:0005911">
    <property type="term" value="C:cell-cell junction"/>
    <property type="evidence" value="ECO:0007669"/>
    <property type="project" value="TreeGrafter"/>
</dbReference>
<dbReference type="InterPro" id="IPR050971">
    <property type="entry name" value="Cadherin-domain_protein"/>
</dbReference>
<dbReference type="GO" id="GO:0007163">
    <property type="term" value="P:establishment or maintenance of cell polarity"/>
    <property type="evidence" value="ECO:0007669"/>
    <property type="project" value="UniProtKB-ARBA"/>
</dbReference>
<protein>
    <recommendedName>
        <fullName evidence="14">Cadherin domain-containing protein</fullName>
    </recommendedName>
</protein>
<dbReference type="OrthoDB" id="9990384at2759"/>
<evidence type="ECO:0000256" key="5">
    <source>
        <dbReference type="ARBA" id="ARBA00022737"/>
    </source>
</evidence>
<feature type="domain" description="Cadherin" evidence="14">
    <location>
        <begin position="918"/>
        <end position="1017"/>
    </location>
</feature>
<feature type="domain" description="Cadherin" evidence="14">
    <location>
        <begin position="470"/>
        <end position="583"/>
    </location>
</feature>
<keyword evidence="8 12" id="KW-1133">Transmembrane helix</keyword>
<keyword evidence="16" id="KW-1185">Reference proteome</keyword>
<dbReference type="FunFam" id="2.60.40.60:FF:000098">
    <property type="entry name" value="cadherin-23 isoform X1"/>
    <property type="match status" value="1"/>
</dbReference>
<dbReference type="GO" id="GO:0001736">
    <property type="term" value="P:establishment of planar polarity"/>
    <property type="evidence" value="ECO:0007669"/>
    <property type="project" value="UniProtKB-ARBA"/>
</dbReference>
<dbReference type="PANTHER" id="PTHR24025:SF31">
    <property type="entry name" value="NEURAL-CADHERIN"/>
    <property type="match status" value="1"/>
</dbReference>
<evidence type="ECO:0000313" key="15">
    <source>
        <dbReference type="EMBL" id="CAG9863867.1"/>
    </source>
</evidence>
<evidence type="ECO:0000256" key="6">
    <source>
        <dbReference type="ARBA" id="ARBA00022837"/>
    </source>
</evidence>
<evidence type="ECO:0000256" key="2">
    <source>
        <dbReference type="ARBA" id="ARBA00022475"/>
    </source>
</evidence>
<feature type="domain" description="Cadherin" evidence="14">
    <location>
        <begin position="1351"/>
        <end position="1466"/>
    </location>
</feature>
<dbReference type="FunFam" id="2.60.40.60:FF:000168">
    <property type="entry name" value="Cadherin-related family member 2"/>
    <property type="match status" value="1"/>
</dbReference>
<evidence type="ECO:0000256" key="13">
    <source>
        <dbReference type="SAM" id="SignalP"/>
    </source>
</evidence>
<dbReference type="FunFam" id="2.60.40.60:FF:000026">
    <property type="entry name" value="FAT atypical cadherin 1"/>
    <property type="match status" value="1"/>
</dbReference>
<reference evidence="15" key="1">
    <citation type="submission" date="2022-01" db="EMBL/GenBank/DDBJ databases">
        <authorList>
            <person name="King R."/>
        </authorList>
    </citation>
    <scope>NUCLEOTIDE SEQUENCE</scope>
</reference>
<dbReference type="Pfam" id="PF00028">
    <property type="entry name" value="Cadherin"/>
    <property type="match status" value="12"/>
</dbReference>